<evidence type="ECO:0000259" key="3">
    <source>
        <dbReference type="Pfam" id="PF25023"/>
    </source>
</evidence>
<dbReference type="Gene3D" id="2.180.10.10">
    <property type="entry name" value="RHS repeat-associated core"/>
    <property type="match status" value="1"/>
</dbReference>
<organism evidence="4 5">
    <name type="scientific">Actinacidiphila cocklensis</name>
    <dbReference type="NCBI Taxonomy" id="887465"/>
    <lineage>
        <taxon>Bacteria</taxon>
        <taxon>Bacillati</taxon>
        <taxon>Actinomycetota</taxon>
        <taxon>Actinomycetes</taxon>
        <taxon>Kitasatosporales</taxon>
        <taxon>Streptomycetaceae</taxon>
        <taxon>Actinacidiphila</taxon>
    </lineage>
</organism>
<dbReference type="PANTHER" id="PTHR32305">
    <property type="match status" value="1"/>
</dbReference>
<dbReference type="EMBL" id="CAJSLV010000013">
    <property type="protein sequence ID" value="CAG6391191.1"/>
    <property type="molecule type" value="Genomic_DNA"/>
</dbReference>
<dbReference type="NCBIfam" id="TIGR03696">
    <property type="entry name" value="Rhs_assc_core"/>
    <property type="match status" value="1"/>
</dbReference>
<feature type="compositionally biased region" description="Polar residues" evidence="2">
    <location>
        <begin position="307"/>
        <end position="317"/>
    </location>
</feature>
<sequence length="2145" mass="227190">MINRRMSSGGARSRAALPVCGVLLAGMLQVVALPVAQADGLAHQPSPGVPVAGHSGSTTVPRAQDGLPHRPAQSGAHSWAQPGSATVALPAAQAGAGAVRAGSLPVTLTVPAAAKPAGTAKGAGAAAGATAVTGTATVRVLDRKATRAAGVDGLLFTLAPQAESAGGTVGVRVDDSAYAQAYGGAYAARLHLVRLPACALTTPEQAACTRQAPLPTTNDTATHTLSADALSLASASAATPMVLAATAATSGDHGDYAATSLSPSSTWDVGPSTGTFTWSYDMPAPDVPGSFDPKVTLTYDSGAVDGRTSSTNNQSSWAGDGFDMSPGYIERSYKPCADEGVKDSDGYKVGDLCWAYDNATISFEGHSGQLVSTGTNSFRIKGDDGTKIDRVYGSSSDVRSNGARNDEYWRVTTTDGTQYYFGYNKLPGWASGKTTTDSTWTVPVFGNNADEPCHGSTFATSWCQQGWRWNLDYSVDPHGNAIAYYYNKETNYYGRDRTASDPTVYVRGGTLDHIDYGLKSTAVYSAKALAQVQFTSAERCLDATAGACDASKIDTNSFPWYDTPWDLNCKSTGDCDAFGPSFWTRKRLTAVTSQVLTSAGTYTPVDTWKLAQQWGMADIDYQLELASIEHTGLADTPEGAPDLTMPKVTFGYDQRTNRLDVPGDNTSPFIKERVATIDDESGGQTDITYSTAACDAAHLPAPDSNGTLCFPQYVTKQGDEDPSLQWFNKYVVAKTVRSDRTVTSPDEVTTYDYLGAPAWHYDSDDGITKEKYKTWSTYRGYAHVRVDTGGQDPVGMLSQTDHYYLRGMDGDKTTGAKRSVSVSDDNGGSITDHDSLSGFEYKTEHYSGPSGKVLDKTVNTPWHHETGSVTRSWGTIAANLTGTTETRAWTSLDAGAGSSWRITDVTRSFENTAGRVLTTDDHGDVSTAADDRCTTTTYVDNTTAWILNAPSRILTLAVPCNGTPNYAKDVLSDVRTAYDGQAYGAAPKAGDATRVATLKSHNGTTATYLETGAAYDGYGRTTSATDLSGNVTATVTGAPQRTDRTDGRVTTTAYSPAGGFPLTVAVTTPPATAGDATTAQTTTTTLDPVRRLPVTVVDTNSKRSDTTYDALGRKLKIWLPDRSKANSQTPDYAFSYTVTDGKPPVVGTTTLAGTGTHTSYALYDGFLRVRQAQAPGPKGGMLVSDTFYDSRGLVDKSFASYYAAKAPSTVLYTLDEALSVETQTWNTYDGLGRITQSRQVAGNGDGGTVLATTTTAYGGDRTTVTPPQGGTPTTTVTDARGNTRELDQYHASTPTGAYDKTAYEYNTAGLLDKITDPSGTVWGFGYDQRGNQTSAVDPDKGTTNSVYDDRNHLASSTDQRGKTITHLYDGLGRETETHDGDASGPLLTKHVWDPAGFKGKPASATRYVGGAGGSAYTVTYGLYDNLYRAHRTTTTIPAAEGALAGSYQANVQYNADGTTQSVGYPAAGGLAAEAVTPTYDEVLRPVTVSGSGGATYTTATDYSYTGQALQYTFQAAGQKMTQVTNTYQWGTERLANSRVDRQDVPGTDKSATYGYDQAGDITSLTDVSRDGTDAQCFQYDYLGRLTEAWAQSTAGCATTPSAQALGGPASYWQSLGYDQAGDRTSETDHSTTGNPAQDTVRNYSYPAPTAPQPHTLSQVQTTGPGGTAVDSYTYDASGDTQTRAVGGGSKQTLVWDGEGRLAQVTTDDGKSTAYVYDADGNRLIERTGSGSTLYLGGTEVTVATGSTTPHATRYYDLGDGNQAMRTDDNTVYFLVADGQGTGQLQINSTGLAMQQRRTTPFGQVRGTAPAGWSGDRGFVGGVNDAGTGLTHLGARDYDPATGRFASVDPQIDSSDPQSLNGYAYAGNDPVTQTDPTGLYTCRNGHEGCNEHGNACGSDCSAWATQAGDCVHTECGSSKINQNPDVSIKQQRAVTYARTHCDDLCGTLGITSPKDPEWQDLIKDLYGGSPPPVEHDTYAAEHAQEKSVAFNPHPSYDYTTSEYLGPNSLGTPEEIMAFFKAHPAEIFPFRVTGCATFTQGAKCTLHPGESIAHGLGRIAGGPGNVTVSVKDKTSFTFTVTNHGYFDDPGSQIKFSISSRKNGVYLTQRGKTTGSNWFAWFGVEHMGSAKDTWNQQARNLTNLLNNR</sequence>
<dbReference type="Proteomes" id="UP001152519">
    <property type="component" value="Unassembled WGS sequence"/>
</dbReference>
<reference evidence="4" key="1">
    <citation type="submission" date="2021-05" db="EMBL/GenBank/DDBJ databases">
        <authorList>
            <person name="Arsene-Ploetze F."/>
        </authorList>
    </citation>
    <scope>NUCLEOTIDE SEQUENCE</scope>
    <source>
        <strain evidence="4">DSM 42138</strain>
    </source>
</reference>
<feature type="region of interest" description="Disordered" evidence="2">
    <location>
        <begin position="1619"/>
        <end position="1640"/>
    </location>
</feature>
<dbReference type="PANTHER" id="PTHR32305:SF17">
    <property type="entry name" value="TRNA NUCLEASE WAPA"/>
    <property type="match status" value="1"/>
</dbReference>
<evidence type="ECO:0000313" key="4">
    <source>
        <dbReference type="EMBL" id="CAG6391191.1"/>
    </source>
</evidence>
<evidence type="ECO:0000256" key="1">
    <source>
        <dbReference type="ARBA" id="ARBA00022737"/>
    </source>
</evidence>
<keyword evidence="1" id="KW-0677">Repeat</keyword>
<keyword evidence="5" id="KW-1185">Reference proteome</keyword>
<dbReference type="InterPro" id="IPR006530">
    <property type="entry name" value="YD"/>
</dbReference>
<proteinExistence type="predicted"/>
<protein>
    <submittedName>
        <fullName evidence="4">RHS repeat-associated protein</fullName>
    </submittedName>
</protein>
<feature type="compositionally biased region" description="Polar residues" evidence="2">
    <location>
        <begin position="1630"/>
        <end position="1640"/>
    </location>
</feature>
<comment type="caution">
    <text evidence="4">The sequence shown here is derived from an EMBL/GenBank/DDBJ whole genome shotgun (WGS) entry which is preliminary data.</text>
</comment>
<dbReference type="Pfam" id="PF25023">
    <property type="entry name" value="TEN_YD-shell"/>
    <property type="match status" value="1"/>
</dbReference>
<dbReference type="InterPro" id="IPR050708">
    <property type="entry name" value="T6SS_VgrG/RHS"/>
</dbReference>
<accession>A0A9W4DPJ4</accession>
<evidence type="ECO:0000313" key="5">
    <source>
        <dbReference type="Proteomes" id="UP001152519"/>
    </source>
</evidence>
<dbReference type="InterPro" id="IPR056823">
    <property type="entry name" value="TEN-like_YD-shell"/>
</dbReference>
<gene>
    <name evidence="4" type="ORF">SCOCK_110019</name>
</gene>
<feature type="compositionally biased region" description="Basic and acidic residues" evidence="2">
    <location>
        <begin position="1620"/>
        <end position="1629"/>
    </location>
</feature>
<feature type="region of interest" description="Disordered" evidence="2">
    <location>
        <begin position="302"/>
        <end position="321"/>
    </location>
</feature>
<dbReference type="InterPro" id="IPR022385">
    <property type="entry name" value="Rhs_assc_core"/>
</dbReference>
<evidence type="ECO:0000256" key="2">
    <source>
        <dbReference type="SAM" id="MobiDB-lite"/>
    </source>
</evidence>
<dbReference type="NCBIfam" id="TIGR01643">
    <property type="entry name" value="YD_repeat_2x"/>
    <property type="match status" value="3"/>
</dbReference>
<feature type="region of interest" description="Disordered" evidence="2">
    <location>
        <begin position="45"/>
        <end position="81"/>
    </location>
</feature>
<dbReference type="InterPro" id="IPR031325">
    <property type="entry name" value="RHS_repeat"/>
</dbReference>
<feature type="domain" description="Teneurin-like YD-shell" evidence="3">
    <location>
        <begin position="1670"/>
        <end position="1870"/>
    </location>
</feature>
<dbReference type="Pfam" id="PF05593">
    <property type="entry name" value="RHS_repeat"/>
    <property type="match status" value="2"/>
</dbReference>
<name>A0A9W4DPJ4_9ACTN</name>